<dbReference type="PANTHER" id="PTHR23024">
    <property type="entry name" value="ARYLACETAMIDE DEACETYLASE"/>
    <property type="match status" value="1"/>
</dbReference>
<gene>
    <name evidence="2" type="ORF">ASILVAE211_22195</name>
</gene>
<name>A0A963YVJ8_9PROT</name>
<dbReference type="GO" id="GO:0016787">
    <property type="term" value="F:hydrolase activity"/>
    <property type="evidence" value="ECO:0007669"/>
    <property type="project" value="UniProtKB-KW"/>
</dbReference>
<dbReference type="InterPro" id="IPR029058">
    <property type="entry name" value="AB_hydrolase_fold"/>
</dbReference>
<reference evidence="2" key="1">
    <citation type="journal article" date="2021" name="Microorganisms">
        <title>Acidisoma silvae sp. nov. and Acidisomacellulosilytica sp. nov., Two Acidophilic Bacteria Isolated from Decaying Wood, Hydrolyzing Cellulose and Producing Poly-3-hydroxybutyrate.</title>
        <authorList>
            <person name="Mieszkin S."/>
            <person name="Pouder E."/>
            <person name="Uroz S."/>
            <person name="Simon-Colin C."/>
            <person name="Alain K."/>
        </authorList>
    </citation>
    <scope>NUCLEOTIDE SEQUENCE</scope>
    <source>
        <strain evidence="2">HW T2.11</strain>
    </source>
</reference>
<dbReference type="Pfam" id="PF07859">
    <property type="entry name" value="Abhydrolase_3"/>
    <property type="match status" value="1"/>
</dbReference>
<accession>A0A963YVJ8</accession>
<keyword evidence="2" id="KW-0378">Hydrolase</keyword>
<protein>
    <submittedName>
        <fullName evidence="2">Alpha/beta hydrolase</fullName>
    </submittedName>
</protein>
<feature type="domain" description="Alpha/beta hydrolase fold-3" evidence="1">
    <location>
        <begin position="49"/>
        <end position="98"/>
    </location>
</feature>
<dbReference type="AlphaFoldDB" id="A0A963YVJ8"/>
<dbReference type="SUPFAM" id="SSF53474">
    <property type="entry name" value="alpha/beta-Hydrolases"/>
    <property type="match status" value="1"/>
</dbReference>
<sequence length="115" mass="12171">MLEKAIAALPTESPSVLVETVYVPGLNGAPDVRVLAYRPAATEGSLPVLLHLHGGGYVIGSPERKGAEHRKLAVELGCAIYSVDYRLAPETPYPEQSKIAMPSCNGCTVTLLSLL</sequence>
<evidence type="ECO:0000259" key="1">
    <source>
        <dbReference type="Pfam" id="PF07859"/>
    </source>
</evidence>
<comment type="caution">
    <text evidence="2">The sequence shown here is derived from an EMBL/GenBank/DDBJ whole genome shotgun (WGS) entry which is preliminary data.</text>
</comment>
<dbReference type="InterPro" id="IPR050466">
    <property type="entry name" value="Carboxylest/Gibb_receptor"/>
</dbReference>
<proteinExistence type="predicted"/>
<dbReference type="EMBL" id="JAESVB010000019">
    <property type="protein sequence ID" value="MCB8877918.1"/>
    <property type="molecule type" value="Genomic_DNA"/>
</dbReference>
<evidence type="ECO:0000313" key="2">
    <source>
        <dbReference type="EMBL" id="MCB8877918.1"/>
    </source>
</evidence>
<keyword evidence="3" id="KW-1185">Reference proteome</keyword>
<dbReference type="Gene3D" id="3.40.50.1820">
    <property type="entry name" value="alpha/beta hydrolase"/>
    <property type="match status" value="1"/>
</dbReference>
<evidence type="ECO:0000313" key="3">
    <source>
        <dbReference type="Proteomes" id="UP000708298"/>
    </source>
</evidence>
<organism evidence="2 3">
    <name type="scientific">Acidisoma silvae</name>
    <dbReference type="NCBI Taxonomy" id="2802396"/>
    <lineage>
        <taxon>Bacteria</taxon>
        <taxon>Pseudomonadati</taxon>
        <taxon>Pseudomonadota</taxon>
        <taxon>Alphaproteobacteria</taxon>
        <taxon>Acetobacterales</taxon>
        <taxon>Acidocellaceae</taxon>
        <taxon>Acidisoma</taxon>
    </lineage>
</organism>
<reference evidence="2" key="2">
    <citation type="submission" date="2021-01" db="EMBL/GenBank/DDBJ databases">
        <authorList>
            <person name="Mieszkin S."/>
            <person name="Pouder E."/>
            <person name="Alain K."/>
        </authorList>
    </citation>
    <scope>NUCLEOTIDE SEQUENCE</scope>
    <source>
        <strain evidence="2">HW T2.11</strain>
    </source>
</reference>
<dbReference type="Proteomes" id="UP000708298">
    <property type="component" value="Unassembled WGS sequence"/>
</dbReference>
<dbReference type="InterPro" id="IPR013094">
    <property type="entry name" value="AB_hydrolase_3"/>
</dbReference>
<dbReference type="PANTHER" id="PTHR23024:SF24">
    <property type="entry name" value="ALPHA_BETA HYDROLASE FOLD-3 DOMAIN-CONTAINING PROTEIN"/>
    <property type="match status" value="1"/>
</dbReference>